<organism evidence="2 3">
    <name type="scientific">Aegilops tauschii subsp. strangulata</name>
    <name type="common">Goatgrass</name>
    <dbReference type="NCBI Taxonomy" id="200361"/>
    <lineage>
        <taxon>Eukaryota</taxon>
        <taxon>Viridiplantae</taxon>
        <taxon>Streptophyta</taxon>
        <taxon>Embryophyta</taxon>
        <taxon>Tracheophyta</taxon>
        <taxon>Spermatophyta</taxon>
        <taxon>Magnoliopsida</taxon>
        <taxon>Liliopsida</taxon>
        <taxon>Poales</taxon>
        <taxon>Poaceae</taxon>
        <taxon>BOP clade</taxon>
        <taxon>Pooideae</taxon>
        <taxon>Triticodae</taxon>
        <taxon>Triticeae</taxon>
        <taxon>Triticinae</taxon>
        <taxon>Aegilops</taxon>
    </lineage>
</organism>
<dbReference type="AlphaFoldDB" id="A0A452ZG58"/>
<reference evidence="3" key="2">
    <citation type="journal article" date="2017" name="Nat. Plants">
        <title>The Aegilops tauschii genome reveals multiple impacts of transposons.</title>
        <authorList>
            <person name="Zhao G."/>
            <person name="Zou C."/>
            <person name="Li K."/>
            <person name="Wang K."/>
            <person name="Li T."/>
            <person name="Gao L."/>
            <person name="Zhang X."/>
            <person name="Wang H."/>
            <person name="Yang Z."/>
            <person name="Liu X."/>
            <person name="Jiang W."/>
            <person name="Mao L."/>
            <person name="Kong X."/>
            <person name="Jiao Y."/>
            <person name="Jia J."/>
        </authorList>
    </citation>
    <scope>NUCLEOTIDE SEQUENCE [LARGE SCALE GENOMIC DNA]</scope>
    <source>
        <strain evidence="3">cv. AL8/78</strain>
    </source>
</reference>
<reference evidence="3" key="1">
    <citation type="journal article" date="2014" name="Science">
        <title>Ancient hybridizations among the ancestral genomes of bread wheat.</title>
        <authorList>
            <consortium name="International Wheat Genome Sequencing Consortium,"/>
            <person name="Marcussen T."/>
            <person name="Sandve S.R."/>
            <person name="Heier L."/>
            <person name="Spannagl M."/>
            <person name="Pfeifer M."/>
            <person name="Jakobsen K.S."/>
            <person name="Wulff B.B."/>
            <person name="Steuernagel B."/>
            <person name="Mayer K.F."/>
            <person name="Olsen O.A."/>
        </authorList>
    </citation>
    <scope>NUCLEOTIDE SEQUENCE [LARGE SCALE GENOMIC DNA]</scope>
    <source>
        <strain evidence="3">cv. AL8/78</strain>
    </source>
</reference>
<reference evidence="2" key="4">
    <citation type="submission" date="2019-03" db="UniProtKB">
        <authorList>
            <consortium name="EnsemblPlants"/>
        </authorList>
    </citation>
    <scope>IDENTIFICATION</scope>
</reference>
<sequence>MQRSEPRRSEWWRAVCSTGAFYSAGIVVFRLGFIVQERLILWDGGSILLDGAVMYDRI</sequence>
<accession>A0A452ZG58</accession>
<dbReference type="Gramene" id="AET1Gv20756300.37">
    <property type="protein sequence ID" value="AET1Gv20756300.37"/>
    <property type="gene ID" value="AET1Gv20756300"/>
</dbReference>
<proteinExistence type="predicted"/>
<protein>
    <submittedName>
        <fullName evidence="2">Uncharacterized protein</fullName>
    </submittedName>
</protein>
<keyword evidence="3" id="KW-1185">Reference proteome</keyword>
<keyword evidence="1" id="KW-0812">Transmembrane</keyword>
<dbReference type="EnsemblPlants" id="AET1Gv20756300.37">
    <property type="protein sequence ID" value="AET1Gv20756300.37"/>
    <property type="gene ID" value="AET1Gv20756300"/>
</dbReference>
<evidence type="ECO:0000313" key="2">
    <source>
        <dbReference type="EnsemblPlants" id="AET1Gv20756300.37"/>
    </source>
</evidence>
<keyword evidence="1" id="KW-1133">Transmembrane helix</keyword>
<dbReference type="Proteomes" id="UP000015105">
    <property type="component" value="Chromosome 1D"/>
</dbReference>
<name>A0A452ZG58_AEGTS</name>
<feature type="transmembrane region" description="Helical" evidence="1">
    <location>
        <begin position="12"/>
        <end position="33"/>
    </location>
</feature>
<reference evidence="2" key="5">
    <citation type="journal article" date="2021" name="G3 (Bethesda)">
        <title>Aegilops tauschii genome assembly Aet v5.0 features greater sequence contiguity and improved annotation.</title>
        <authorList>
            <person name="Wang L."/>
            <person name="Zhu T."/>
            <person name="Rodriguez J.C."/>
            <person name="Deal K.R."/>
            <person name="Dubcovsky J."/>
            <person name="McGuire P.E."/>
            <person name="Lux T."/>
            <person name="Spannagl M."/>
            <person name="Mayer K.F.X."/>
            <person name="Baldrich P."/>
            <person name="Meyers B.C."/>
            <person name="Huo N."/>
            <person name="Gu Y.Q."/>
            <person name="Zhou H."/>
            <person name="Devos K.M."/>
            <person name="Bennetzen J.L."/>
            <person name="Unver T."/>
            <person name="Budak H."/>
            <person name="Gulick P.J."/>
            <person name="Galiba G."/>
            <person name="Kalapos B."/>
            <person name="Nelson D.R."/>
            <person name="Li P."/>
            <person name="You F.M."/>
            <person name="Luo M.C."/>
            <person name="Dvorak J."/>
        </authorList>
    </citation>
    <scope>NUCLEOTIDE SEQUENCE [LARGE SCALE GENOMIC DNA]</scope>
    <source>
        <strain evidence="2">cv. AL8/78</strain>
    </source>
</reference>
<evidence type="ECO:0000256" key="1">
    <source>
        <dbReference type="SAM" id="Phobius"/>
    </source>
</evidence>
<evidence type="ECO:0000313" key="3">
    <source>
        <dbReference type="Proteomes" id="UP000015105"/>
    </source>
</evidence>
<keyword evidence="1" id="KW-0472">Membrane</keyword>
<reference evidence="2" key="3">
    <citation type="journal article" date="2017" name="Nature">
        <title>Genome sequence of the progenitor of the wheat D genome Aegilops tauschii.</title>
        <authorList>
            <person name="Luo M.C."/>
            <person name="Gu Y.Q."/>
            <person name="Puiu D."/>
            <person name="Wang H."/>
            <person name="Twardziok S.O."/>
            <person name="Deal K.R."/>
            <person name="Huo N."/>
            <person name="Zhu T."/>
            <person name="Wang L."/>
            <person name="Wang Y."/>
            <person name="McGuire P.E."/>
            <person name="Liu S."/>
            <person name="Long H."/>
            <person name="Ramasamy R.K."/>
            <person name="Rodriguez J.C."/>
            <person name="Van S.L."/>
            <person name="Yuan L."/>
            <person name="Wang Z."/>
            <person name="Xia Z."/>
            <person name="Xiao L."/>
            <person name="Anderson O.D."/>
            <person name="Ouyang S."/>
            <person name="Liang Y."/>
            <person name="Zimin A.V."/>
            <person name="Pertea G."/>
            <person name="Qi P."/>
            <person name="Bennetzen J.L."/>
            <person name="Dai X."/>
            <person name="Dawson M.W."/>
            <person name="Muller H.G."/>
            <person name="Kugler K."/>
            <person name="Rivarola-Duarte L."/>
            <person name="Spannagl M."/>
            <person name="Mayer K.F.X."/>
            <person name="Lu F.H."/>
            <person name="Bevan M.W."/>
            <person name="Leroy P."/>
            <person name="Li P."/>
            <person name="You F.M."/>
            <person name="Sun Q."/>
            <person name="Liu Z."/>
            <person name="Lyons E."/>
            <person name="Wicker T."/>
            <person name="Salzberg S.L."/>
            <person name="Devos K.M."/>
            <person name="Dvorak J."/>
        </authorList>
    </citation>
    <scope>NUCLEOTIDE SEQUENCE [LARGE SCALE GENOMIC DNA]</scope>
    <source>
        <strain evidence="2">cv. AL8/78</strain>
    </source>
</reference>